<evidence type="ECO:0000259" key="2">
    <source>
        <dbReference type="Pfam" id="PF01368"/>
    </source>
</evidence>
<organism evidence="3 4">
    <name type="scientific">Neurospora intermedia</name>
    <dbReference type="NCBI Taxonomy" id="5142"/>
    <lineage>
        <taxon>Eukaryota</taxon>
        <taxon>Fungi</taxon>
        <taxon>Dikarya</taxon>
        <taxon>Ascomycota</taxon>
        <taxon>Pezizomycotina</taxon>
        <taxon>Sordariomycetes</taxon>
        <taxon>Sordariomycetidae</taxon>
        <taxon>Sordariales</taxon>
        <taxon>Sordariaceae</taxon>
        <taxon>Neurospora</taxon>
    </lineage>
</organism>
<feature type="region of interest" description="Disordered" evidence="1">
    <location>
        <begin position="450"/>
        <end position="479"/>
    </location>
</feature>
<feature type="region of interest" description="Disordered" evidence="1">
    <location>
        <begin position="52"/>
        <end position="71"/>
    </location>
</feature>
<feature type="compositionally biased region" description="Basic and acidic residues" evidence="1">
    <location>
        <begin position="454"/>
        <end position="464"/>
    </location>
</feature>
<evidence type="ECO:0000313" key="4">
    <source>
        <dbReference type="Proteomes" id="UP001451303"/>
    </source>
</evidence>
<dbReference type="InterPro" id="IPR038763">
    <property type="entry name" value="DHH_sf"/>
</dbReference>
<gene>
    <name evidence="3" type="ORF">QR685DRAFT_331885</name>
</gene>
<evidence type="ECO:0000313" key="3">
    <source>
        <dbReference type="EMBL" id="KAL0468149.1"/>
    </source>
</evidence>
<accession>A0ABR3D639</accession>
<dbReference type="PANTHER" id="PTHR30255:SF2">
    <property type="entry name" value="SINGLE-STRANDED-DNA-SPECIFIC EXONUCLEASE RECJ"/>
    <property type="match status" value="1"/>
</dbReference>
<evidence type="ECO:0000256" key="1">
    <source>
        <dbReference type="SAM" id="MobiDB-lite"/>
    </source>
</evidence>
<name>A0ABR3D639_NEUIN</name>
<dbReference type="EMBL" id="JAVLET010000007">
    <property type="protein sequence ID" value="KAL0468149.1"/>
    <property type="molecule type" value="Genomic_DNA"/>
</dbReference>
<sequence>MPPLRRAHVLTSEHVRVLWTITSRRSTARIRQHTACTMKRLASSFTEFQSSKRARIGSPGSHGSGEALGANWPAKKEEIEAARRLILECATAKSRTLIVPDKDADGLASGSILQRTLVLLGLPSSLIITHLVQRGNNIHDPSERTAMTKLSPSYVFVLDQGSRRSLPVVNIPNHRALIIDHHQVAEDEFPSGSQHVTACNFPPISTSALLTYLICRPLHPAIEQQCAWLAVLGTHGDLGTNFKWQPPFPDMGVVLKRYTRKRINDAVSLINAPRRTAAYNVHAAWEALTEAVSPVDLLANKALLAARVEVNAEVERCTHVPPKFSSDGRLAVLRMNSKAQVHPVIATRWAGHLKSARLEVVMAANEGYLEGNVNFSCRVAKCAKERSGGRREVNIIQLLNGIVKSAGDSSLRDRLGDSFARGHKEASGGIVPTKEFEELMALMEVGVGSRKKKDLTTPERRKENPITNYFLKKAGPRTD</sequence>
<dbReference type="InterPro" id="IPR001667">
    <property type="entry name" value="DDH_dom"/>
</dbReference>
<feature type="domain" description="DDH" evidence="2">
    <location>
        <begin position="96"/>
        <end position="234"/>
    </location>
</feature>
<dbReference type="SUPFAM" id="SSF64182">
    <property type="entry name" value="DHH phosphoesterases"/>
    <property type="match status" value="1"/>
</dbReference>
<proteinExistence type="predicted"/>
<dbReference type="PANTHER" id="PTHR30255">
    <property type="entry name" value="SINGLE-STRANDED-DNA-SPECIFIC EXONUCLEASE RECJ"/>
    <property type="match status" value="1"/>
</dbReference>
<reference evidence="3 4" key="1">
    <citation type="submission" date="2023-09" db="EMBL/GenBank/DDBJ databases">
        <title>Multi-omics analysis of a traditional fermented food reveals byproduct-associated fungal strains for waste-to-food upcycling.</title>
        <authorList>
            <consortium name="Lawrence Berkeley National Laboratory"/>
            <person name="Rekdal V.M."/>
            <person name="Villalobos-Escobedo J.M."/>
            <person name="Rodriguez-Valeron N."/>
            <person name="Garcia M.O."/>
            <person name="Vasquez D.P."/>
            <person name="Damayanti I."/>
            <person name="Sorensen P.M."/>
            <person name="Baidoo E.E."/>
            <person name="De Carvalho A.C."/>
            <person name="Riley R."/>
            <person name="Lipzen A."/>
            <person name="He G."/>
            <person name="Yan M."/>
            <person name="Haridas S."/>
            <person name="Daum C."/>
            <person name="Yoshinaga Y."/>
            <person name="Ng V."/>
            <person name="Grigoriev I.V."/>
            <person name="Munk R."/>
            <person name="Nuraida L."/>
            <person name="Wijaya C.H."/>
            <person name="Morales P.-C."/>
            <person name="Keasling J.D."/>
        </authorList>
    </citation>
    <scope>NUCLEOTIDE SEQUENCE [LARGE SCALE GENOMIC DNA]</scope>
    <source>
        <strain evidence="3 4">FGSC 2613</strain>
    </source>
</reference>
<dbReference type="Pfam" id="PF01368">
    <property type="entry name" value="DHH"/>
    <property type="match status" value="1"/>
</dbReference>
<dbReference type="Gene3D" id="3.90.1640.30">
    <property type="match status" value="1"/>
</dbReference>
<dbReference type="Proteomes" id="UP001451303">
    <property type="component" value="Unassembled WGS sequence"/>
</dbReference>
<protein>
    <submittedName>
        <fullName evidence="3">DHH phosphoesterase</fullName>
    </submittedName>
</protein>
<dbReference type="InterPro" id="IPR051673">
    <property type="entry name" value="SSDNA_exonuclease_RecJ"/>
</dbReference>
<comment type="caution">
    <text evidence="3">The sequence shown here is derived from an EMBL/GenBank/DDBJ whole genome shotgun (WGS) entry which is preliminary data.</text>
</comment>
<keyword evidence="4" id="KW-1185">Reference proteome</keyword>